<dbReference type="GO" id="GO:0004527">
    <property type="term" value="F:exonuclease activity"/>
    <property type="evidence" value="ECO:0007669"/>
    <property type="project" value="UniProtKB-KW"/>
</dbReference>
<name>A0A3N5ABS3_9THEO</name>
<dbReference type="RefSeq" id="WP_170157806.1">
    <property type="nucleotide sequence ID" value="NZ_RKRE01000003.1"/>
</dbReference>
<evidence type="ECO:0000313" key="2">
    <source>
        <dbReference type="EMBL" id="RPF43039.1"/>
    </source>
</evidence>
<dbReference type="PANTHER" id="PTHR30337">
    <property type="entry name" value="COMPONENT OF ATP-DEPENDENT DSDNA EXONUCLEASE"/>
    <property type="match status" value="1"/>
</dbReference>
<dbReference type="PANTHER" id="PTHR30337:SF0">
    <property type="entry name" value="NUCLEASE SBCCD SUBUNIT D"/>
    <property type="match status" value="1"/>
</dbReference>
<keyword evidence="2" id="KW-0269">Exonuclease</keyword>
<dbReference type="Proteomes" id="UP000282654">
    <property type="component" value="Unassembled WGS sequence"/>
</dbReference>
<protein>
    <submittedName>
        <fullName evidence="2">DNA repair exonuclease SbcCD nuclease subunit</fullName>
    </submittedName>
</protein>
<dbReference type="InterPro" id="IPR029052">
    <property type="entry name" value="Metallo-depent_PP-like"/>
</dbReference>
<keyword evidence="2" id="KW-0540">Nuclease</keyword>
<dbReference type="Pfam" id="PF00149">
    <property type="entry name" value="Metallophos"/>
    <property type="match status" value="1"/>
</dbReference>
<dbReference type="Gene3D" id="3.60.21.10">
    <property type="match status" value="1"/>
</dbReference>
<reference evidence="2 3" key="1">
    <citation type="submission" date="2018-11" db="EMBL/GenBank/DDBJ databases">
        <title>Genomic Encyclopedia of Type Strains, Phase IV (KMG-IV): sequencing the most valuable type-strain genomes for metagenomic binning, comparative biology and taxonomic classification.</title>
        <authorList>
            <person name="Goeker M."/>
        </authorList>
    </citation>
    <scope>NUCLEOTIDE SEQUENCE [LARGE SCALE GENOMIC DNA]</scope>
    <source>
        <strain evidence="2 3">DSM 102936</strain>
    </source>
</reference>
<evidence type="ECO:0000313" key="3">
    <source>
        <dbReference type="Proteomes" id="UP000282654"/>
    </source>
</evidence>
<accession>A0A3N5ABS3</accession>
<proteinExistence type="predicted"/>
<dbReference type="EMBL" id="RKRE01000003">
    <property type="protein sequence ID" value="RPF43039.1"/>
    <property type="molecule type" value="Genomic_DNA"/>
</dbReference>
<dbReference type="InterPro" id="IPR004843">
    <property type="entry name" value="Calcineurin-like_PHP"/>
</dbReference>
<keyword evidence="3" id="KW-1185">Reference proteome</keyword>
<dbReference type="InterPro" id="IPR050535">
    <property type="entry name" value="DNA_Repair-Maintenance_Comp"/>
</dbReference>
<comment type="caution">
    <text evidence="2">The sequence shown here is derived from an EMBL/GenBank/DDBJ whole genome shotgun (WGS) entry which is preliminary data.</text>
</comment>
<gene>
    <name evidence="2" type="ORF">EDD75_2158</name>
</gene>
<keyword evidence="2" id="KW-0378">Hydrolase</keyword>
<dbReference type="AlphaFoldDB" id="A0A3N5ABS3"/>
<sequence>MRLLFVTDTHLRGVAPRNRTDDFVATLKAKLGEVAALAAEHRVFAVLHGGDLFDVPVPGLGVVGEFASILRQIEAPLFIVPGNHDLHGQNPETLMRTLLGFLGRWGVVRLLDKSPVYLDDGNVRVQLTGAPYHFAIDDGGGDYIVKKQNCDVAIHVCHGALLDRSFGPMVKYTLIDDIAARTQADYTLCGHYHLGYQDVCRDGRWFLNPGALVRLSASPGELSRWPAVVLIRLEGTGARHETIRLKSARPGDEVLDRGAIEDAAFRARKRQEFLQTVRQIAEPSAFTRSDPEAILSRVLAGMKERPEFAAVQAEVMKLWAEVREEAGKGCVSSV</sequence>
<evidence type="ECO:0000259" key="1">
    <source>
        <dbReference type="Pfam" id="PF00149"/>
    </source>
</evidence>
<feature type="domain" description="Calcineurin-like phosphoesterase" evidence="1">
    <location>
        <begin position="1"/>
        <end position="193"/>
    </location>
</feature>
<dbReference type="SUPFAM" id="SSF56300">
    <property type="entry name" value="Metallo-dependent phosphatases"/>
    <property type="match status" value="1"/>
</dbReference>
<organism evidence="2 3">
    <name type="scientific">Thermodesulfitimonas autotrophica</name>
    <dbReference type="NCBI Taxonomy" id="1894989"/>
    <lineage>
        <taxon>Bacteria</taxon>
        <taxon>Bacillati</taxon>
        <taxon>Bacillota</taxon>
        <taxon>Clostridia</taxon>
        <taxon>Thermoanaerobacterales</taxon>
        <taxon>Thermoanaerobacteraceae</taxon>
        <taxon>Thermodesulfitimonas</taxon>
    </lineage>
</organism>